<gene>
    <name evidence="2" type="ORF">MEDL_10403</name>
</gene>
<sequence length="187" mass="22006">MQLLLVLLIVVFVSTRRTTLDLNPQTSALVARRWVTGDETVQSLTTQQVAEEDMNDKYYFDFVASDKRHLKEQLNTLQLDSYEYEQSISVQSVKDIEWIPRDKNVKADAISKVFDFDDWGVSFVFEFIDYMYVPHSVDRFADSDNKKIELFYSRCYTPGSSGVIAFCFDWKDDNTWLFPYTFSMYSY</sequence>
<name>A0A8S3QJM7_MYTED</name>
<dbReference type="AlphaFoldDB" id="A0A8S3QJM7"/>
<protein>
    <submittedName>
        <fullName evidence="2">Uncharacterized protein</fullName>
    </submittedName>
</protein>
<feature type="chain" id="PRO_5035750915" evidence="1">
    <location>
        <begin position="16"/>
        <end position="187"/>
    </location>
</feature>
<accession>A0A8S3QJM7</accession>
<feature type="signal peptide" evidence="1">
    <location>
        <begin position="1"/>
        <end position="15"/>
    </location>
</feature>
<keyword evidence="1" id="KW-0732">Signal</keyword>
<proteinExistence type="predicted"/>
<evidence type="ECO:0000313" key="3">
    <source>
        <dbReference type="Proteomes" id="UP000683360"/>
    </source>
</evidence>
<evidence type="ECO:0000313" key="2">
    <source>
        <dbReference type="EMBL" id="CAG2195516.1"/>
    </source>
</evidence>
<dbReference type="Proteomes" id="UP000683360">
    <property type="component" value="Unassembled WGS sequence"/>
</dbReference>
<dbReference type="OrthoDB" id="5949486at2759"/>
<reference evidence="2" key="1">
    <citation type="submission" date="2021-03" db="EMBL/GenBank/DDBJ databases">
        <authorList>
            <person name="Bekaert M."/>
        </authorList>
    </citation>
    <scope>NUCLEOTIDE SEQUENCE</scope>
</reference>
<evidence type="ECO:0000256" key="1">
    <source>
        <dbReference type="SAM" id="SignalP"/>
    </source>
</evidence>
<comment type="caution">
    <text evidence="2">The sequence shown here is derived from an EMBL/GenBank/DDBJ whole genome shotgun (WGS) entry which is preliminary data.</text>
</comment>
<keyword evidence="3" id="KW-1185">Reference proteome</keyword>
<organism evidence="2 3">
    <name type="scientific">Mytilus edulis</name>
    <name type="common">Blue mussel</name>
    <dbReference type="NCBI Taxonomy" id="6550"/>
    <lineage>
        <taxon>Eukaryota</taxon>
        <taxon>Metazoa</taxon>
        <taxon>Spiralia</taxon>
        <taxon>Lophotrochozoa</taxon>
        <taxon>Mollusca</taxon>
        <taxon>Bivalvia</taxon>
        <taxon>Autobranchia</taxon>
        <taxon>Pteriomorphia</taxon>
        <taxon>Mytilida</taxon>
        <taxon>Mytiloidea</taxon>
        <taxon>Mytilidae</taxon>
        <taxon>Mytilinae</taxon>
        <taxon>Mytilus</taxon>
    </lineage>
</organism>
<dbReference type="EMBL" id="CAJPWZ010000520">
    <property type="protein sequence ID" value="CAG2195516.1"/>
    <property type="molecule type" value="Genomic_DNA"/>
</dbReference>